<accession>A0A4P8XF82</accession>
<name>A0A4P8XF82_9BACL</name>
<organism evidence="2 3">
    <name type="scientific">Paenibacillus algicola</name>
    <dbReference type="NCBI Taxonomy" id="2565926"/>
    <lineage>
        <taxon>Bacteria</taxon>
        <taxon>Bacillati</taxon>
        <taxon>Bacillota</taxon>
        <taxon>Bacilli</taxon>
        <taxon>Bacillales</taxon>
        <taxon>Paenibacillaceae</taxon>
        <taxon>Paenibacillus</taxon>
    </lineage>
</organism>
<evidence type="ECO:0000313" key="2">
    <source>
        <dbReference type="EMBL" id="QCT01016.1"/>
    </source>
</evidence>
<keyword evidence="3" id="KW-1185">Reference proteome</keyword>
<reference evidence="2 3" key="1">
    <citation type="submission" date="2019-05" db="EMBL/GenBank/DDBJ databases">
        <authorList>
            <person name="Chen C."/>
        </authorList>
    </citation>
    <scope>NUCLEOTIDE SEQUENCE [LARGE SCALE GENOMIC DNA]</scope>
    <source>
        <strain evidence="2 3">HB172198</strain>
    </source>
</reference>
<dbReference type="EMBL" id="CP040396">
    <property type="protein sequence ID" value="QCT01016.1"/>
    <property type="molecule type" value="Genomic_DNA"/>
</dbReference>
<dbReference type="GO" id="GO:0003677">
    <property type="term" value="F:DNA binding"/>
    <property type="evidence" value="ECO:0007669"/>
    <property type="project" value="InterPro"/>
</dbReference>
<dbReference type="Proteomes" id="UP000300879">
    <property type="component" value="Chromosome"/>
</dbReference>
<dbReference type="Pfam" id="PF01548">
    <property type="entry name" value="DEDD_Tnp_IS110"/>
    <property type="match status" value="1"/>
</dbReference>
<evidence type="ECO:0000313" key="3">
    <source>
        <dbReference type="Proteomes" id="UP000300879"/>
    </source>
</evidence>
<dbReference type="GO" id="GO:0006313">
    <property type="term" value="P:DNA transposition"/>
    <property type="evidence" value="ECO:0007669"/>
    <property type="project" value="InterPro"/>
</dbReference>
<evidence type="ECO:0000259" key="1">
    <source>
        <dbReference type="Pfam" id="PF01548"/>
    </source>
</evidence>
<dbReference type="AlphaFoldDB" id="A0A4P8XF82"/>
<feature type="domain" description="Transposase IS110-like N-terminal" evidence="1">
    <location>
        <begin position="11"/>
        <end position="91"/>
    </location>
</feature>
<dbReference type="GO" id="GO:0004803">
    <property type="term" value="F:transposase activity"/>
    <property type="evidence" value="ECO:0007669"/>
    <property type="project" value="InterPro"/>
</dbReference>
<proteinExistence type="predicted"/>
<protein>
    <submittedName>
        <fullName evidence="2">IS110 family transposase OrfA</fullName>
    </submittedName>
</protein>
<gene>
    <name evidence="2" type="ORF">E6C60_0291</name>
</gene>
<dbReference type="KEGG" id="palo:E6C60_0291"/>
<sequence length="197" mass="22236">MRHYKEKHIYVGVDLHKHTHTAVIINCWNEKLGEIQFNNIPNAFPDFLQQVKGYAKRGVNPIFGLEDVGGYGRSLAVYLLEQNQKVKEVNTALPCLLFIVLPFPAELNNTGATPANLANLFGFGKRLMSPILPAEDCRRKDERASIGMRDAKTCKHHLWHDEEQDKVCFTGCRGDRKACRINRIMVVTGRNVGAAFS</sequence>
<dbReference type="InterPro" id="IPR002525">
    <property type="entry name" value="Transp_IS110-like_N"/>
</dbReference>